<dbReference type="EMBL" id="RIAX01000006">
    <property type="protein sequence ID" value="RNF39377.1"/>
    <property type="molecule type" value="Genomic_DNA"/>
</dbReference>
<evidence type="ECO:0000313" key="3">
    <source>
        <dbReference type="Proteomes" id="UP000275473"/>
    </source>
</evidence>
<keyword evidence="1" id="KW-1133">Transmembrane helix</keyword>
<accession>A0A3M8P6S6</accession>
<feature type="transmembrane region" description="Helical" evidence="1">
    <location>
        <begin position="34"/>
        <end position="55"/>
    </location>
</feature>
<feature type="transmembrane region" description="Helical" evidence="1">
    <location>
        <begin position="105"/>
        <end position="126"/>
    </location>
</feature>
<keyword evidence="1" id="KW-0812">Transmembrane</keyword>
<dbReference type="Proteomes" id="UP000275473">
    <property type="component" value="Unassembled WGS sequence"/>
</dbReference>
<proteinExistence type="predicted"/>
<name>A0A3M8P6S6_9BACL</name>
<sequence>MKKKKYAQWNITIASTGGLAGVIIGTLIFSGVDWSAILGALSGFLLIFIGNLIYVKSKKDKTPEVDERTINNMRKYYAIIANVFLGVLFLALAAITYMGHDQVSISYLWIFVIAYMLISGVGALIVSRR</sequence>
<feature type="transmembrane region" description="Helical" evidence="1">
    <location>
        <begin position="7"/>
        <end position="28"/>
    </location>
</feature>
<comment type="caution">
    <text evidence="2">The sequence shown here is derived from an EMBL/GenBank/DDBJ whole genome shotgun (WGS) entry which is preliminary data.</text>
</comment>
<evidence type="ECO:0000313" key="2">
    <source>
        <dbReference type="EMBL" id="RNF39377.1"/>
    </source>
</evidence>
<keyword evidence="3" id="KW-1185">Reference proteome</keyword>
<gene>
    <name evidence="2" type="ORF">EEX84_09840</name>
</gene>
<keyword evidence="1" id="KW-0472">Membrane</keyword>
<dbReference type="Gene3D" id="1.20.1250.20">
    <property type="entry name" value="MFS general substrate transporter like domains"/>
    <property type="match status" value="1"/>
</dbReference>
<dbReference type="SUPFAM" id="SSF103473">
    <property type="entry name" value="MFS general substrate transporter"/>
    <property type="match status" value="1"/>
</dbReference>
<evidence type="ECO:0000256" key="1">
    <source>
        <dbReference type="SAM" id="Phobius"/>
    </source>
</evidence>
<dbReference type="InterPro" id="IPR036259">
    <property type="entry name" value="MFS_trans_sf"/>
</dbReference>
<evidence type="ECO:0008006" key="4">
    <source>
        <dbReference type="Google" id="ProtNLM"/>
    </source>
</evidence>
<dbReference type="RefSeq" id="WP_123165468.1">
    <property type="nucleotide sequence ID" value="NZ_RIAX01000006.1"/>
</dbReference>
<dbReference type="OrthoDB" id="2427942at2"/>
<protein>
    <recommendedName>
        <fullName evidence="4">DUF2178 domain-containing protein</fullName>
    </recommendedName>
</protein>
<feature type="transmembrane region" description="Helical" evidence="1">
    <location>
        <begin position="76"/>
        <end position="99"/>
    </location>
</feature>
<dbReference type="AlphaFoldDB" id="A0A3M8P6S6"/>
<organism evidence="2 3">
    <name type="scientific">Planococcus salinus</name>
    <dbReference type="NCBI Taxonomy" id="1848460"/>
    <lineage>
        <taxon>Bacteria</taxon>
        <taxon>Bacillati</taxon>
        <taxon>Bacillota</taxon>
        <taxon>Bacilli</taxon>
        <taxon>Bacillales</taxon>
        <taxon>Caryophanaceae</taxon>
        <taxon>Planococcus</taxon>
    </lineage>
</organism>
<reference evidence="2 3" key="1">
    <citation type="journal article" date="2018" name="Int. J. Syst. Evol. Microbiol.">
        <title>Planococcus salinus sp. nov., a moderately halophilic bacterium isolated from a saline-alkali soil.</title>
        <authorList>
            <person name="Gan L."/>
        </authorList>
    </citation>
    <scope>NUCLEOTIDE SEQUENCE [LARGE SCALE GENOMIC DNA]</scope>
    <source>
        <strain evidence="2 3">LCB217</strain>
    </source>
</reference>